<dbReference type="FunFam" id="3.40.50.300:FF:000602">
    <property type="entry name" value="Serine protein kinase PrkA"/>
    <property type="match status" value="1"/>
</dbReference>
<gene>
    <name evidence="2" type="ORF">ABE28_004590</name>
</gene>
<evidence type="ECO:0000259" key="1">
    <source>
        <dbReference type="SMART" id="SM00763"/>
    </source>
</evidence>
<feature type="domain" description="PrkA AAA" evidence="1">
    <location>
        <begin position="21"/>
        <end position="371"/>
    </location>
</feature>
<dbReference type="SMART" id="SM00763">
    <property type="entry name" value="AAA_PrkA"/>
    <property type="match status" value="1"/>
</dbReference>
<dbReference type="EMBL" id="CP017080">
    <property type="protein sequence ID" value="AOH53618.1"/>
    <property type="molecule type" value="Genomic_DNA"/>
</dbReference>
<dbReference type="Proteomes" id="UP000077926">
    <property type="component" value="Chromosome"/>
</dbReference>
<dbReference type="InterPro" id="IPR013153">
    <property type="entry name" value="Prk_AAA"/>
</dbReference>
<dbReference type="InterPro" id="IPR016230">
    <property type="entry name" value="PrkA/YeaG"/>
</dbReference>
<accession>A0A1B3XK73</accession>
<dbReference type="InterPro" id="IPR010650">
    <property type="entry name" value="PrkA_C"/>
</dbReference>
<organism evidence="2 3">
    <name type="scientific">Peribacillus muralis</name>
    <dbReference type="NCBI Taxonomy" id="264697"/>
    <lineage>
        <taxon>Bacteria</taxon>
        <taxon>Bacillati</taxon>
        <taxon>Bacillota</taxon>
        <taxon>Bacilli</taxon>
        <taxon>Bacillales</taxon>
        <taxon>Bacillaceae</taxon>
        <taxon>Peribacillus</taxon>
    </lineage>
</organism>
<dbReference type="RefSeq" id="WP_064466844.1">
    <property type="nucleotide sequence ID" value="NZ_CP017080.1"/>
</dbReference>
<dbReference type="Pfam" id="PF08298">
    <property type="entry name" value="AAA_PrkA"/>
    <property type="match status" value="1"/>
</dbReference>
<dbReference type="OrthoDB" id="9761914at2"/>
<dbReference type="InterPro" id="IPR027417">
    <property type="entry name" value="P-loop_NTPase"/>
</dbReference>
<dbReference type="PIRSF" id="PIRSF000549">
    <property type="entry name" value="Ser_prot_kin"/>
    <property type="match status" value="1"/>
</dbReference>
<evidence type="ECO:0000313" key="3">
    <source>
        <dbReference type="Proteomes" id="UP000077926"/>
    </source>
</evidence>
<protein>
    <submittedName>
        <fullName evidence="2">Protein prkA</fullName>
    </submittedName>
</protein>
<dbReference type="GO" id="GO:0004672">
    <property type="term" value="F:protein kinase activity"/>
    <property type="evidence" value="ECO:0007669"/>
    <property type="project" value="InterPro"/>
</dbReference>
<reference evidence="2 3" key="1">
    <citation type="submission" date="2016-08" db="EMBL/GenBank/DDBJ databases">
        <title>Complete genome sequence of Bacillus muralis G25-68, a strain with toxicity to nematodes.</title>
        <authorList>
            <person name="Zheng Z."/>
        </authorList>
    </citation>
    <scope>NUCLEOTIDE SEQUENCE [LARGE SCALE GENOMIC DNA]</scope>
    <source>
        <strain evidence="2 3">G25-68</strain>
    </source>
</reference>
<dbReference type="Gene3D" id="3.40.50.300">
    <property type="entry name" value="P-loop containing nucleotide triphosphate hydrolases"/>
    <property type="match status" value="1"/>
</dbReference>
<name>A0A1B3XK73_9BACI</name>
<sequence length="631" mass="72594">MDILKKIEKFREDEQKLKWEGTFAEYLDILKETPLVAQSAHSRVYNMIRDAGIEEVNGSKKYNFFSGQLFGLEDSLERLIEEYFHPAAKRLDVRKRILLLMGPVSGGKSTLVSLLKRGLENYSSKETGAIYAIKGCPMHEDPLHLIPQYLRNDFFEEYGIRVEGNLSPLNVMRLEQEYGSRIEDVMVERIFLSEDKRVGIGTFSPSDPKSQDIADLTGSIDFSTIAEYGSESDPRAYRFDGELNKANRGMMEFQEMLKCDEKFLWHLLSLTQEGNFKAGRFALISADELIVAHTNETEYKAFISNKKNEALHSRIIVMPIPYNLKVTEEEKIYEKMIHESDVSDVHIAPHTLRVAAIFSIMTRLKDPKKGDIDLVKKMRLYDGENVEGFNSADINELKKEYQDEGMSGIDPRYVINRISSTIIRKENPSINALDVLMSLKAGLDQHPSISNELRERYLNFISLARKEYDAIAKNEVQKAFVYSYEESAKILMDNYLDNVEAYCNKSRLRDPLTGEEINPDEKLMRSIEEQIGISENAKKAFREEILIRISAYARKGKRFDYNSHDRLREAIQKKLFADLKDVVKITTSTKTPDERQLKKVNEVISRLIDEHGYNSTSANELLRYVGSLLNR</sequence>
<dbReference type="KEGG" id="bmur:ABE28_004590"/>
<evidence type="ECO:0000313" key="2">
    <source>
        <dbReference type="EMBL" id="AOH53618.1"/>
    </source>
</evidence>
<dbReference type="Pfam" id="PF06798">
    <property type="entry name" value="PrkA"/>
    <property type="match status" value="1"/>
</dbReference>
<dbReference type="STRING" id="264697.ABE28_004590"/>
<proteinExistence type="predicted"/>
<dbReference type="SUPFAM" id="SSF52540">
    <property type="entry name" value="P-loop containing nucleoside triphosphate hydrolases"/>
    <property type="match status" value="1"/>
</dbReference>
<keyword evidence="3" id="KW-1185">Reference proteome</keyword>
<dbReference type="PANTHER" id="PTHR30267">
    <property type="entry name" value="PROTEIN KINASE PRKA"/>
    <property type="match status" value="1"/>
</dbReference>
<dbReference type="PANTHER" id="PTHR30267:SF2">
    <property type="entry name" value="PROTEIN PRKA"/>
    <property type="match status" value="1"/>
</dbReference>
<dbReference type="AlphaFoldDB" id="A0A1B3XK73"/>